<evidence type="ECO:0000313" key="13">
    <source>
        <dbReference type="Proteomes" id="UP000799778"/>
    </source>
</evidence>
<keyword evidence="7 10" id="KW-0804">Transcription</keyword>
<dbReference type="SUPFAM" id="SSF140718">
    <property type="entry name" value="Mediator hinge subcomplex-like"/>
    <property type="match status" value="1"/>
</dbReference>
<comment type="function">
    <text evidence="9">Component of the Mediator complex, a coactivator involved in the regulated transcription of nearly all RNA polymerase II-dependent genes. Mediator functions as a bridge to convey information from gene-specific regulatory proteins to the basal RNA polymerase II transcription machinery. Mediator is recruited to promoters by direct interactions with regulatory proteins and serves as a scaffold for the assembly of a functional preinitiation complex with RNA polymerase II and the general transcription factors.</text>
</comment>
<dbReference type="Gene3D" id="6.10.140.1520">
    <property type="match status" value="1"/>
</dbReference>
<sequence>MADDEPQNAAPWPAPPPFYKFFTTENVENLKKLKNEAVENGHEASASSPLPPSRLSNLPIEQRYLVPPEPPADDEDIRVLGQLTKGGSMNGFMNDMAFIAQDLDHRGWLPGWQYEQLYPLPPETGEGEDPSTTPEWTQERKQYLFRLLRSALLSYLELLGVMAQDPASERKNEKIKDLLTLFANMHRLVNEYRPHQARETLIHLMEEQLRKKKAEIQGVADMKQKVDDALAELAKNAPGPATKSAADETSKASQEERRKDNQRQMWQAMDEILGH</sequence>
<dbReference type="PANTHER" id="PTHR21428:SF11">
    <property type="entry name" value="MEDIATOR OF RNA POLYMERASE II TRANSCRIPTION SUBUNIT 7"/>
    <property type="match status" value="1"/>
</dbReference>
<dbReference type="EMBL" id="ML978078">
    <property type="protein sequence ID" value="KAF2009696.1"/>
    <property type="molecule type" value="Genomic_DNA"/>
</dbReference>
<proteinExistence type="inferred from homology"/>
<evidence type="ECO:0000313" key="12">
    <source>
        <dbReference type="EMBL" id="KAF2009696.1"/>
    </source>
</evidence>
<accession>A0A6A5XA11</accession>
<comment type="subcellular location">
    <subcellularLocation>
        <location evidence="1 10">Nucleus</location>
    </subcellularLocation>
</comment>
<evidence type="ECO:0000256" key="9">
    <source>
        <dbReference type="ARBA" id="ARBA00025687"/>
    </source>
</evidence>
<dbReference type="GO" id="GO:0016592">
    <property type="term" value="C:mediator complex"/>
    <property type="evidence" value="ECO:0007669"/>
    <property type="project" value="InterPro"/>
</dbReference>
<comment type="similarity">
    <text evidence="2 10">Belongs to the Mediator complex subunit 7 family.</text>
</comment>
<dbReference type="InterPro" id="IPR044888">
    <property type="entry name" value="Mediatior_Med7_sf"/>
</dbReference>
<evidence type="ECO:0000256" key="3">
    <source>
        <dbReference type="ARBA" id="ARBA00011837"/>
    </source>
</evidence>
<evidence type="ECO:0000256" key="7">
    <source>
        <dbReference type="ARBA" id="ARBA00023163"/>
    </source>
</evidence>
<evidence type="ECO:0000256" key="11">
    <source>
        <dbReference type="SAM" id="MobiDB-lite"/>
    </source>
</evidence>
<reference evidence="12" key="1">
    <citation type="journal article" date="2020" name="Stud. Mycol.">
        <title>101 Dothideomycetes genomes: a test case for predicting lifestyles and emergence of pathogens.</title>
        <authorList>
            <person name="Haridas S."/>
            <person name="Albert R."/>
            <person name="Binder M."/>
            <person name="Bloem J."/>
            <person name="Labutti K."/>
            <person name="Salamov A."/>
            <person name="Andreopoulos B."/>
            <person name="Baker S."/>
            <person name="Barry K."/>
            <person name="Bills G."/>
            <person name="Bluhm B."/>
            <person name="Cannon C."/>
            <person name="Castanera R."/>
            <person name="Culley D."/>
            <person name="Daum C."/>
            <person name="Ezra D."/>
            <person name="Gonzalez J."/>
            <person name="Henrissat B."/>
            <person name="Kuo A."/>
            <person name="Liang C."/>
            <person name="Lipzen A."/>
            <person name="Lutzoni F."/>
            <person name="Magnuson J."/>
            <person name="Mondo S."/>
            <person name="Nolan M."/>
            <person name="Ohm R."/>
            <person name="Pangilinan J."/>
            <person name="Park H.-J."/>
            <person name="Ramirez L."/>
            <person name="Alfaro M."/>
            <person name="Sun H."/>
            <person name="Tritt A."/>
            <person name="Yoshinaga Y."/>
            <person name="Zwiers L.-H."/>
            <person name="Turgeon B."/>
            <person name="Goodwin S."/>
            <person name="Spatafora J."/>
            <person name="Crous P."/>
            <person name="Grigoriev I."/>
        </authorList>
    </citation>
    <scope>NUCLEOTIDE SEQUENCE</scope>
    <source>
        <strain evidence="12">CBS 175.79</strain>
    </source>
</reference>
<organism evidence="12 13">
    <name type="scientific">Aaosphaeria arxii CBS 175.79</name>
    <dbReference type="NCBI Taxonomy" id="1450172"/>
    <lineage>
        <taxon>Eukaryota</taxon>
        <taxon>Fungi</taxon>
        <taxon>Dikarya</taxon>
        <taxon>Ascomycota</taxon>
        <taxon>Pezizomycotina</taxon>
        <taxon>Dothideomycetes</taxon>
        <taxon>Pleosporomycetidae</taxon>
        <taxon>Pleosporales</taxon>
        <taxon>Pleosporales incertae sedis</taxon>
        <taxon>Aaosphaeria</taxon>
    </lineage>
</organism>
<dbReference type="InterPro" id="IPR009244">
    <property type="entry name" value="Mediatior_Med7"/>
</dbReference>
<keyword evidence="5 10" id="KW-0805">Transcription regulation</keyword>
<feature type="compositionally biased region" description="Basic and acidic residues" evidence="11">
    <location>
        <begin position="245"/>
        <end position="262"/>
    </location>
</feature>
<dbReference type="GO" id="GO:0070847">
    <property type="term" value="C:core mediator complex"/>
    <property type="evidence" value="ECO:0007669"/>
    <property type="project" value="TreeGrafter"/>
</dbReference>
<dbReference type="Proteomes" id="UP000799778">
    <property type="component" value="Unassembled WGS sequence"/>
</dbReference>
<dbReference type="GO" id="GO:0003712">
    <property type="term" value="F:transcription coregulator activity"/>
    <property type="evidence" value="ECO:0007669"/>
    <property type="project" value="InterPro"/>
</dbReference>
<comment type="subunit">
    <text evidence="3 10">Component of the Mediator complex.</text>
</comment>
<dbReference type="GO" id="GO:0006357">
    <property type="term" value="P:regulation of transcription by RNA polymerase II"/>
    <property type="evidence" value="ECO:0007669"/>
    <property type="project" value="InterPro"/>
</dbReference>
<evidence type="ECO:0000256" key="1">
    <source>
        <dbReference type="ARBA" id="ARBA00004123"/>
    </source>
</evidence>
<evidence type="ECO:0000256" key="8">
    <source>
        <dbReference type="ARBA" id="ARBA00023242"/>
    </source>
</evidence>
<evidence type="ECO:0000256" key="6">
    <source>
        <dbReference type="ARBA" id="ARBA00023159"/>
    </source>
</evidence>
<dbReference type="OrthoDB" id="10253553at2759"/>
<feature type="region of interest" description="Disordered" evidence="11">
    <location>
        <begin position="232"/>
        <end position="275"/>
    </location>
</feature>
<evidence type="ECO:0000256" key="4">
    <source>
        <dbReference type="ARBA" id="ARBA00020631"/>
    </source>
</evidence>
<keyword evidence="8 10" id="KW-0539">Nucleus</keyword>
<dbReference type="RefSeq" id="XP_033378035.1">
    <property type="nucleotide sequence ID" value="XM_033534659.1"/>
</dbReference>
<evidence type="ECO:0000256" key="5">
    <source>
        <dbReference type="ARBA" id="ARBA00023015"/>
    </source>
</evidence>
<keyword evidence="13" id="KW-1185">Reference proteome</keyword>
<protein>
    <recommendedName>
        <fullName evidence="4 10">Mediator of RNA polymerase II transcription subunit 7</fullName>
    </recommendedName>
</protein>
<evidence type="ECO:0000256" key="10">
    <source>
        <dbReference type="RuleBase" id="RU364060"/>
    </source>
</evidence>
<dbReference type="Pfam" id="PF05983">
    <property type="entry name" value="Med7"/>
    <property type="match status" value="1"/>
</dbReference>
<dbReference type="Gene3D" id="6.10.140.200">
    <property type="match status" value="1"/>
</dbReference>
<name>A0A6A5XA11_9PLEO</name>
<keyword evidence="6 10" id="KW-0010">Activator</keyword>
<evidence type="ECO:0000256" key="2">
    <source>
        <dbReference type="ARBA" id="ARBA00009994"/>
    </source>
</evidence>
<dbReference type="GeneID" id="54292056"/>
<dbReference type="InterPro" id="IPR037212">
    <property type="entry name" value="Med7/Med21-like"/>
</dbReference>
<dbReference type="PANTHER" id="PTHR21428">
    <property type="entry name" value="MEDIATOR OF RNA POLYMERASE II TRANSCRIPTION SUBUNIT 7"/>
    <property type="match status" value="1"/>
</dbReference>
<gene>
    <name evidence="12" type="ORF">BU24DRAFT_80977</name>
</gene>
<dbReference type="AlphaFoldDB" id="A0A6A5XA11"/>